<dbReference type="EMBL" id="MU865007">
    <property type="protein sequence ID" value="KAK4460648.1"/>
    <property type="molecule type" value="Genomic_DNA"/>
</dbReference>
<dbReference type="InterPro" id="IPR044053">
    <property type="entry name" value="AsaB-like"/>
</dbReference>
<sequence>MTTATIAAPSSTTGFMCMWNGTKDNEPAYVDYATGKTNVNEPKRVEVVVQNIRTLDNKPTLKQNGYELCKHSTNLSPEQLLNSMTPDGRKSIEEVYYGECRAIIRELTGAPVVEPYIFRVRQNGANPRDFGSKNVANAAMTKASLPIAHVDRDRHTLRDGIVEHFGRETAAELMSKYKRFAQINVWRGINDVVRSWPLAFVDHSKVPGWDYDTHMAVVEPRNDPRVALRGPKSQDSVLKCDEAYSYYYASDMTRDEVFVFSSGDSDVSKVVPHGAFWDYNSTDNAPTRCSIEVRAWVFFDN</sequence>
<evidence type="ECO:0000313" key="2">
    <source>
        <dbReference type="EMBL" id="KAK4460648.1"/>
    </source>
</evidence>
<dbReference type="GO" id="GO:0016491">
    <property type="term" value="F:oxidoreductase activity"/>
    <property type="evidence" value="ECO:0007669"/>
    <property type="project" value="InterPro"/>
</dbReference>
<comment type="caution">
    <text evidence="2">The sequence shown here is derived from an EMBL/GenBank/DDBJ whole genome shotgun (WGS) entry which is preliminary data.</text>
</comment>
<evidence type="ECO:0000256" key="1">
    <source>
        <dbReference type="ARBA" id="ARBA00023604"/>
    </source>
</evidence>
<dbReference type="AlphaFoldDB" id="A0AAV9HLP5"/>
<keyword evidence="3" id="KW-1185">Reference proteome</keyword>
<accession>A0AAV9HLP5</accession>
<dbReference type="PANTHER" id="PTHR34598:SF3">
    <property type="entry name" value="OXIDOREDUCTASE AN1597"/>
    <property type="match status" value="1"/>
</dbReference>
<evidence type="ECO:0000313" key="3">
    <source>
        <dbReference type="Proteomes" id="UP001321749"/>
    </source>
</evidence>
<gene>
    <name evidence="2" type="ORF">QBC42DRAFT_229060</name>
</gene>
<dbReference type="PANTHER" id="PTHR34598">
    <property type="entry name" value="BLL6449 PROTEIN"/>
    <property type="match status" value="1"/>
</dbReference>
<comment type="similarity">
    <text evidence="1">Belongs to the asaB hydroxylase/desaturase family.</text>
</comment>
<reference evidence="2" key="2">
    <citation type="submission" date="2023-06" db="EMBL/GenBank/DDBJ databases">
        <authorList>
            <consortium name="Lawrence Berkeley National Laboratory"/>
            <person name="Mondo S.J."/>
            <person name="Hensen N."/>
            <person name="Bonometti L."/>
            <person name="Westerberg I."/>
            <person name="Brannstrom I.O."/>
            <person name="Guillou S."/>
            <person name="Cros-Aarteil S."/>
            <person name="Calhoun S."/>
            <person name="Haridas S."/>
            <person name="Kuo A."/>
            <person name="Pangilinan J."/>
            <person name="Riley R."/>
            <person name="Labutti K."/>
            <person name="Andreopoulos B."/>
            <person name="Lipzen A."/>
            <person name="Chen C."/>
            <person name="Yanf M."/>
            <person name="Daum C."/>
            <person name="Ng V."/>
            <person name="Clum A."/>
            <person name="Steindorff A."/>
            <person name="Ohm R."/>
            <person name="Martin F."/>
            <person name="Silar P."/>
            <person name="Natvig D."/>
            <person name="Lalanne C."/>
            <person name="Gautier V."/>
            <person name="Ament-Velasquez S.L."/>
            <person name="Kruys A."/>
            <person name="Hutchinson M.I."/>
            <person name="Powell A.J."/>
            <person name="Barry K."/>
            <person name="Miller A.N."/>
            <person name="Grigoriev I.V."/>
            <person name="Debuchy R."/>
            <person name="Gladieux P."/>
            <person name="Thoren M.H."/>
            <person name="Johannesson H."/>
        </authorList>
    </citation>
    <scope>NUCLEOTIDE SEQUENCE</scope>
    <source>
        <strain evidence="2">PSN324</strain>
    </source>
</reference>
<proteinExistence type="inferred from homology"/>
<protein>
    <submittedName>
        <fullName evidence="2">Uncharacterized protein</fullName>
    </submittedName>
</protein>
<reference evidence="2" key="1">
    <citation type="journal article" date="2023" name="Mol. Phylogenet. Evol.">
        <title>Genome-scale phylogeny and comparative genomics of the fungal order Sordariales.</title>
        <authorList>
            <person name="Hensen N."/>
            <person name="Bonometti L."/>
            <person name="Westerberg I."/>
            <person name="Brannstrom I.O."/>
            <person name="Guillou S."/>
            <person name="Cros-Aarteil S."/>
            <person name="Calhoun S."/>
            <person name="Haridas S."/>
            <person name="Kuo A."/>
            <person name="Mondo S."/>
            <person name="Pangilinan J."/>
            <person name="Riley R."/>
            <person name="LaButti K."/>
            <person name="Andreopoulos B."/>
            <person name="Lipzen A."/>
            <person name="Chen C."/>
            <person name="Yan M."/>
            <person name="Daum C."/>
            <person name="Ng V."/>
            <person name="Clum A."/>
            <person name="Steindorff A."/>
            <person name="Ohm R.A."/>
            <person name="Martin F."/>
            <person name="Silar P."/>
            <person name="Natvig D.O."/>
            <person name="Lalanne C."/>
            <person name="Gautier V."/>
            <person name="Ament-Velasquez S.L."/>
            <person name="Kruys A."/>
            <person name="Hutchinson M.I."/>
            <person name="Powell A.J."/>
            <person name="Barry K."/>
            <person name="Miller A.N."/>
            <person name="Grigoriev I.V."/>
            <person name="Debuchy R."/>
            <person name="Gladieux P."/>
            <person name="Hiltunen Thoren M."/>
            <person name="Johannesson H."/>
        </authorList>
    </citation>
    <scope>NUCLEOTIDE SEQUENCE</scope>
    <source>
        <strain evidence="2">PSN324</strain>
    </source>
</reference>
<dbReference type="NCBIfam" id="NF041278">
    <property type="entry name" value="CmcJ_NvfI_EfuI"/>
    <property type="match status" value="1"/>
</dbReference>
<organism evidence="2 3">
    <name type="scientific">Cladorrhinum samala</name>
    <dbReference type="NCBI Taxonomy" id="585594"/>
    <lineage>
        <taxon>Eukaryota</taxon>
        <taxon>Fungi</taxon>
        <taxon>Dikarya</taxon>
        <taxon>Ascomycota</taxon>
        <taxon>Pezizomycotina</taxon>
        <taxon>Sordariomycetes</taxon>
        <taxon>Sordariomycetidae</taxon>
        <taxon>Sordariales</taxon>
        <taxon>Podosporaceae</taxon>
        <taxon>Cladorrhinum</taxon>
    </lineage>
</organism>
<dbReference type="Proteomes" id="UP001321749">
    <property type="component" value="Unassembled WGS sequence"/>
</dbReference>
<name>A0AAV9HLP5_9PEZI</name>